<accession>A0ACA9JWD5</accession>
<evidence type="ECO:0000313" key="2">
    <source>
        <dbReference type="Proteomes" id="UP000789366"/>
    </source>
</evidence>
<proteinExistence type="predicted"/>
<sequence length="71" mass="8194">MFEVGDAKGIGKEDKEKAFYDCLSQAVYLLCVEKQFINKKKDTKVYKSCTDNESDFNNNDDDRKTIVSEKD</sequence>
<organism evidence="1 2">
    <name type="scientific">Cetraspora pellucida</name>
    <dbReference type="NCBI Taxonomy" id="1433469"/>
    <lineage>
        <taxon>Eukaryota</taxon>
        <taxon>Fungi</taxon>
        <taxon>Fungi incertae sedis</taxon>
        <taxon>Mucoromycota</taxon>
        <taxon>Glomeromycotina</taxon>
        <taxon>Glomeromycetes</taxon>
        <taxon>Diversisporales</taxon>
        <taxon>Gigasporaceae</taxon>
        <taxon>Cetraspora</taxon>
    </lineage>
</organism>
<keyword evidence="2" id="KW-1185">Reference proteome</keyword>
<reference evidence="1" key="1">
    <citation type="submission" date="2021-06" db="EMBL/GenBank/DDBJ databases">
        <authorList>
            <person name="Kallberg Y."/>
            <person name="Tangrot J."/>
            <person name="Rosling A."/>
        </authorList>
    </citation>
    <scope>NUCLEOTIDE SEQUENCE</scope>
    <source>
        <strain evidence="1">28 12/20/2015</strain>
    </source>
</reference>
<name>A0ACA9JWD5_9GLOM</name>
<dbReference type="Proteomes" id="UP000789366">
    <property type="component" value="Unassembled WGS sequence"/>
</dbReference>
<dbReference type="EMBL" id="CAJVPW010000024">
    <property type="protein sequence ID" value="CAG8439868.1"/>
    <property type="molecule type" value="Genomic_DNA"/>
</dbReference>
<comment type="caution">
    <text evidence="1">The sequence shown here is derived from an EMBL/GenBank/DDBJ whole genome shotgun (WGS) entry which is preliminary data.</text>
</comment>
<gene>
    <name evidence="1" type="ORF">SPELUC_LOCUS90</name>
</gene>
<evidence type="ECO:0000313" key="1">
    <source>
        <dbReference type="EMBL" id="CAG8439868.1"/>
    </source>
</evidence>
<protein>
    <submittedName>
        <fullName evidence="1">8444_t:CDS:1</fullName>
    </submittedName>
</protein>